<dbReference type="WBParaSite" id="jg16920">
    <property type="protein sequence ID" value="jg16920"/>
    <property type="gene ID" value="jg16920"/>
</dbReference>
<feature type="compositionally biased region" description="Acidic residues" evidence="1">
    <location>
        <begin position="139"/>
        <end position="152"/>
    </location>
</feature>
<feature type="compositionally biased region" description="Low complexity" evidence="1">
    <location>
        <begin position="58"/>
        <end position="82"/>
    </location>
</feature>
<feature type="region of interest" description="Disordered" evidence="1">
    <location>
        <begin position="132"/>
        <end position="152"/>
    </location>
</feature>
<evidence type="ECO:0000256" key="1">
    <source>
        <dbReference type="SAM" id="MobiDB-lite"/>
    </source>
</evidence>
<organism evidence="2 3">
    <name type="scientific">Ditylenchus dipsaci</name>
    <dbReference type="NCBI Taxonomy" id="166011"/>
    <lineage>
        <taxon>Eukaryota</taxon>
        <taxon>Metazoa</taxon>
        <taxon>Ecdysozoa</taxon>
        <taxon>Nematoda</taxon>
        <taxon>Chromadorea</taxon>
        <taxon>Rhabditida</taxon>
        <taxon>Tylenchina</taxon>
        <taxon>Tylenchomorpha</taxon>
        <taxon>Sphaerularioidea</taxon>
        <taxon>Anguinidae</taxon>
        <taxon>Anguininae</taxon>
        <taxon>Ditylenchus</taxon>
    </lineage>
</organism>
<accession>A0A915D7P9</accession>
<evidence type="ECO:0000313" key="2">
    <source>
        <dbReference type="Proteomes" id="UP000887574"/>
    </source>
</evidence>
<feature type="compositionally biased region" description="Basic and acidic residues" evidence="1">
    <location>
        <begin position="110"/>
        <end position="119"/>
    </location>
</feature>
<keyword evidence="2" id="KW-1185">Reference proteome</keyword>
<dbReference type="Proteomes" id="UP000887574">
    <property type="component" value="Unplaced"/>
</dbReference>
<name>A0A915D7P9_9BILA</name>
<proteinExistence type="predicted"/>
<feature type="region of interest" description="Disordered" evidence="1">
    <location>
        <begin position="35"/>
        <end position="120"/>
    </location>
</feature>
<sequence>MRPNLSELSEPPAVIYAEASTAEKITCSDPIYAIPGPALDTLPEAKSSESESTICPDSSIAETCSSSASSSISPNENSSTSSNAQPGKVCPPDTLRRSRELETPVSTDIEPTHSTKEAENAEILEEEIKCLPDVSIENDSTDDGTDSNEDFLTDDFEYSTSLKASLAEDDDGFDVLDHSWKRCLLPNM</sequence>
<protein>
    <submittedName>
        <fullName evidence="3">Uncharacterized protein</fullName>
    </submittedName>
</protein>
<evidence type="ECO:0000313" key="3">
    <source>
        <dbReference type="WBParaSite" id="jg16920"/>
    </source>
</evidence>
<dbReference type="AlphaFoldDB" id="A0A915D7P9"/>
<reference evidence="3" key="1">
    <citation type="submission" date="2022-11" db="UniProtKB">
        <authorList>
            <consortium name="WormBaseParasite"/>
        </authorList>
    </citation>
    <scope>IDENTIFICATION</scope>
</reference>